<reference evidence="2" key="1">
    <citation type="journal article" date="2014" name="Int. J. Syst. Evol. Microbiol.">
        <title>Complete genome of a new Firmicutes species belonging to the dominant human colonic microbiota ('Ruminococcus bicirculans') reveals two chromosomes and a selective capacity to utilize plant glucans.</title>
        <authorList>
            <consortium name="NISC Comparative Sequencing Program"/>
            <person name="Wegmann U."/>
            <person name="Louis P."/>
            <person name="Goesmann A."/>
            <person name="Henrissat B."/>
            <person name="Duncan S.H."/>
            <person name="Flint H.J."/>
        </authorList>
    </citation>
    <scope>NUCLEOTIDE SEQUENCE</scope>
    <source>
        <strain evidence="2">NBRC 112888</strain>
    </source>
</reference>
<reference evidence="2" key="3">
    <citation type="submission" date="2024-09" db="EMBL/GenBank/DDBJ databases">
        <authorList>
            <person name="Sun Q."/>
            <person name="Mori K."/>
        </authorList>
    </citation>
    <scope>NUCLEOTIDE SEQUENCE</scope>
    <source>
        <strain evidence="2">NBRC 112888</strain>
    </source>
</reference>
<dbReference type="NCBIfam" id="NF033591">
    <property type="entry name" value="transpos_IS4_2"/>
    <property type="match status" value="1"/>
</dbReference>
<dbReference type="Proteomes" id="UP001596317">
    <property type="component" value="Unassembled WGS sequence"/>
</dbReference>
<gene>
    <name evidence="2" type="ORF">ACFP90_25545</name>
    <name evidence="3" type="ORF">ACFP90_27330</name>
</gene>
<accession>A0ABW1ZSB0</accession>
<evidence type="ECO:0000313" key="4">
    <source>
        <dbReference type="Proteomes" id="UP001596317"/>
    </source>
</evidence>
<dbReference type="SUPFAM" id="SSF53098">
    <property type="entry name" value="Ribonuclease H-like"/>
    <property type="match status" value="1"/>
</dbReference>
<comment type="caution">
    <text evidence="2">The sequence shown here is derived from an EMBL/GenBank/DDBJ whole genome shotgun (WGS) entry which is preliminary data.</text>
</comment>
<dbReference type="InterPro" id="IPR012337">
    <property type="entry name" value="RNaseH-like_sf"/>
</dbReference>
<dbReference type="InterPro" id="IPR047658">
    <property type="entry name" value="IS4-like_transpos"/>
</dbReference>
<dbReference type="RefSeq" id="WP_224612922.1">
    <property type="nucleotide sequence ID" value="NZ_JAIQXV010000055.1"/>
</dbReference>
<dbReference type="InterPro" id="IPR002559">
    <property type="entry name" value="Transposase_11"/>
</dbReference>
<dbReference type="EMBL" id="JBHSWB010000003">
    <property type="protein sequence ID" value="MFC6663398.1"/>
    <property type="molecule type" value="Genomic_DNA"/>
</dbReference>
<dbReference type="EMBL" id="JBHSWB010000004">
    <property type="protein sequence ID" value="MFC6663724.1"/>
    <property type="molecule type" value="Genomic_DNA"/>
</dbReference>
<name>A0ABW1ZSB0_9DEIO</name>
<organism evidence="2 4">
    <name type="scientific">Deinococcus multiflagellatus</name>
    <dbReference type="NCBI Taxonomy" id="1656887"/>
    <lineage>
        <taxon>Bacteria</taxon>
        <taxon>Thermotogati</taxon>
        <taxon>Deinococcota</taxon>
        <taxon>Deinococci</taxon>
        <taxon>Deinococcales</taxon>
        <taxon>Deinococcaceae</taxon>
        <taxon>Deinococcus</taxon>
    </lineage>
</organism>
<sequence length="326" mass="36834">MIEALIQAHSTCHRVLATFLPSEASPEARKKRIHRCFQDEQLTDEVFLHVLLPLLPPGKLVLALDRTNWAHGTQPLNLLVLGVVLHGFTLPLVWTALSHHGSSDTATRERLVARLLKHLPAVRWKVLIADREFIGQGWFAFMRRRRIKRCVRVKGCARVDGDRLDEVYADLAPGRMIAMMDKEVIYGCRMQIVVTRSPTGDLVCLATDLHAQDACLTYRLRWSVECTFSSMKSRGFDLERTGMTQEDRLERLFGMVTLAWVWCLRVGVDGVPKRPIPIKAHGRKALSVVTAGWEYLAHALRWDRPARVIFVNLFMTGFPAPGAVGG</sequence>
<feature type="domain" description="Transposase IS4-like" evidence="1">
    <location>
        <begin position="58"/>
        <end position="262"/>
    </location>
</feature>
<evidence type="ECO:0000313" key="2">
    <source>
        <dbReference type="EMBL" id="MFC6663398.1"/>
    </source>
</evidence>
<dbReference type="Pfam" id="PF01609">
    <property type="entry name" value="DDE_Tnp_1"/>
    <property type="match status" value="1"/>
</dbReference>
<evidence type="ECO:0000313" key="3">
    <source>
        <dbReference type="EMBL" id="MFC6663724.1"/>
    </source>
</evidence>
<evidence type="ECO:0000259" key="1">
    <source>
        <dbReference type="Pfam" id="PF01609"/>
    </source>
</evidence>
<reference evidence="4" key="2">
    <citation type="journal article" date="2019" name="Int. J. Syst. Evol. Microbiol.">
        <title>The Global Catalogue of Microorganisms (GCM) 10K type strain sequencing project: providing services to taxonomists for standard genome sequencing and annotation.</title>
        <authorList>
            <consortium name="The Broad Institute Genomics Platform"/>
            <consortium name="The Broad Institute Genome Sequencing Center for Infectious Disease"/>
            <person name="Wu L."/>
            <person name="Ma J."/>
        </authorList>
    </citation>
    <scope>NUCLEOTIDE SEQUENCE [LARGE SCALE GENOMIC DNA]</scope>
    <source>
        <strain evidence="4">CCUG 63830</strain>
    </source>
</reference>
<protein>
    <submittedName>
        <fullName evidence="2">IS4 family transposase</fullName>
    </submittedName>
</protein>
<keyword evidence="4" id="KW-1185">Reference proteome</keyword>
<proteinExistence type="predicted"/>